<reference evidence="1 2" key="1">
    <citation type="submission" date="2018-12" db="EMBL/GenBank/DDBJ databases">
        <title>Complete genome sequencing of Tabrizicola sp. K13M18.</title>
        <authorList>
            <person name="Bae J.-W."/>
        </authorList>
    </citation>
    <scope>NUCLEOTIDE SEQUENCE [LARGE SCALE GENOMIC DNA]</scope>
    <source>
        <strain evidence="1 2">K13M18</strain>
    </source>
</reference>
<keyword evidence="2" id="KW-1185">Reference proteome</keyword>
<evidence type="ECO:0008006" key="3">
    <source>
        <dbReference type="Google" id="ProtNLM"/>
    </source>
</evidence>
<dbReference type="KEGG" id="taw:EI545_00440"/>
<dbReference type="PROSITE" id="PS51257">
    <property type="entry name" value="PROKAR_LIPOPROTEIN"/>
    <property type="match status" value="1"/>
</dbReference>
<organism evidence="1 2">
    <name type="scientific">Tabrizicola piscis</name>
    <dbReference type="NCBI Taxonomy" id="2494374"/>
    <lineage>
        <taxon>Bacteria</taxon>
        <taxon>Pseudomonadati</taxon>
        <taxon>Pseudomonadota</taxon>
        <taxon>Alphaproteobacteria</taxon>
        <taxon>Rhodobacterales</taxon>
        <taxon>Paracoccaceae</taxon>
        <taxon>Tabrizicola</taxon>
    </lineage>
</organism>
<dbReference type="Proteomes" id="UP000282002">
    <property type="component" value="Chromosome"/>
</dbReference>
<dbReference type="EMBL" id="CP034328">
    <property type="protein sequence ID" value="AZL57443.1"/>
    <property type="molecule type" value="Genomic_DNA"/>
</dbReference>
<evidence type="ECO:0000313" key="1">
    <source>
        <dbReference type="EMBL" id="AZL57443.1"/>
    </source>
</evidence>
<dbReference type="OrthoDB" id="8453064at2"/>
<gene>
    <name evidence="1" type="ORF">EI545_00440</name>
</gene>
<protein>
    <recommendedName>
        <fullName evidence="3">C-type lysozyme inhibitor domain-containing protein</fullName>
    </recommendedName>
</protein>
<dbReference type="AlphaFoldDB" id="A0A3S8U1F8"/>
<accession>A0A3S8U1F8</accession>
<sequence>MPNPLRLAVALGGAALLAGCASDPGPAEPYPFVGTWDCEVETFTFTETTYNNGSQTLPIRNVSRDGRNYTLFFPGNYVIALAAVTDTGMTWVSGKTGDQFTCRRLK</sequence>
<dbReference type="RefSeq" id="WP_125323597.1">
    <property type="nucleotide sequence ID" value="NZ_CP034328.1"/>
</dbReference>
<evidence type="ECO:0000313" key="2">
    <source>
        <dbReference type="Proteomes" id="UP000282002"/>
    </source>
</evidence>
<name>A0A3S8U1F8_9RHOB</name>
<proteinExistence type="predicted"/>